<organism evidence="3 4">
    <name type="scientific">Ladona fulva</name>
    <name type="common">Scarce chaser dragonfly</name>
    <name type="synonym">Libellula fulva</name>
    <dbReference type="NCBI Taxonomy" id="123851"/>
    <lineage>
        <taxon>Eukaryota</taxon>
        <taxon>Metazoa</taxon>
        <taxon>Ecdysozoa</taxon>
        <taxon>Arthropoda</taxon>
        <taxon>Hexapoda</taxon>
        <taxon>Insecta</taxon>
        <taxon>Pterygota</taxon>
        <taxon>Palaeoptera</taxon>
        <taxon>Odonata</taxon>
        <taxon>Epiprocta</taxon>
        <taxon>Anisoptera</taxon>
        <taxon>Libelluloidea</taxon>
        <taxon>Libellulidae</taxon>
        <taxon>Ladona</taxon>
    </lineage>
</organism>
<dbReference type="PANTHER" id="PTHR12287:SF23">
    <property type="entry name" value="AROUSER, ISOFORM A-RELATED"/>
    <property type="match status" value="1"/>
</dbReference>
<feature type="non-terminal residue" evidence="3">
    <location>
        <position position="327"/>
    </location>
</feature>
<dbReference type="Gene3D" id="2.30.30.40">
    <property type="entry name" value="SH3 Domains"/>
    <property type="match status" value="1"/>
</dbReference>
<dbReference type="AlphaFoldDB" id="A0A8K0KU33"/>
<feature type="region of interest" description="Disordered" evidence="1">
    <location>
        <begin position="118"/>
        <end position="222"/>
    </location>
</feature>
<dbReference type="GO" id="GO:0003779">
    <property type="term" value="F:actin binding"/>
    <property type="evidence" value="ECO:0007669"/>
    <property type="project" value="TreeGrafter"/>
</dbReference>
<dbReference type="GO" id="GO:0007266">
    <property type="term" value="P:Rho protein signal transduction"/>
    <property type="evidence" value="ECO:0007669"/>
    <property type="project" value="TreeGrafter"/>
</dbReference>
<dbReference type="Proteomes" id="UP000792457">
    <property type="component" value="Unassembled WGS sequence"/>
</dbReference>
<proteinExistence type="predicted"/>
<dbReference type="Gene3D" id="1.10.150.50">
    <property type="entry name" value="Transcription Factor, Ets-1"/>
    <property type="match status" value="1"/>
</dbReference>
<gene>
    <name evidence="3" type="ORF">J437_LFUL016437</name>
</gene>
<feature type="region of interest" description="Disordered" evidence="1">
    <location>
        <begin position="1"/>
        <end position="38"/>
    </location>
</feature>
<evidence type="ECO:0000256" key="1">
    <source>
        <dbReference type="SAM" id="MobiDB-lite"/>
    </source>
</evidence>
<dbReference type="GO" id="GO:0005886">
    <property type="term" value="C:plasma membrane"/>
    <property type="evidence" value="ECO:0007669"/>
    <property type="project" value="TreeGrafter"/>
</dbReference>
<evidence type="ECO:0000313" key="4">
    <source>
        <dbReference type="Proteomes" id="UP000792457"/>
    </source>
</evidence>
<evidence type="ECO:0000313" key="3">
    <source>
        <dbReference type="EMBL" id="KAG8238258.1"/>
    </source>
</evidence>
<dbReference type="PANTHER" id="PTHR12287">
    <property type="entry name" value="EPIDERMAL GROWTH FACTOR RECEPTOR KINASE SUBSTRATE EPS8-RELATED PROTEIN"/>
    <property type="match status" value="1"/>
</dbReference>
<evidence type="ECO:0000259" key="2">
    <source>
        <dbReference type="Pfam" id="PF18016"/>
    </source>
</evidence>
<feature type="compositionally biased region" description="Polar residues" evidence="1">
    <location>
        <begin position="212"/>
        <end position="222"/>
    </location>
</feature>
<feature type="domain" description="SAM" evidence="2">
    <location>
        <begin position="248"/>
        <end position="311"/>
    </location>
</feature>
<dbReference type="SUPFAM" id="SSF50044">
    <property type="entry name" value="SH3-domain"/>
    <property type="match status" value="1"/>
</dbReference>
<dbReference type="InterPro" id="IPR013761">
    <property type="entry name" value="SAM/pointed_sf"/>
</dbReference>
<accession>A0A8K0KU33</accession>
<dbReference type="GO" id="GO:0035023">
    <property type="term" value="P:regulation of Rho protein signal transduction"/>
    <property type="evidence" value="ECO:0007669"/>
    <property type="project" value="TreeGrafter"/>
</dbReference>
<dbReference type="SUPFAM" id="SSF47769">
    <property type="entry name" value="SAM/Pointed domain"/>
    <property type="match status" value="1"/>
</dbReference>
<feature type="compositionally biased region" description="Basic and acidic residues" evidence="1">
    <location>
        <begin position="144"/>
        <end position="155"/>
    </location>
</feature>
<dbReference type="InterPro" id="IPR041418">
    <property type="entry name" value="SAM_3"/>
</dbReference>
<sequence>ERSQTPPSEQEFLGRDVSSRSDISADSIERNGGPGDQQLRFERVQHHWLEELRSRGAKIVQILDDSRKWWKARNSHGQVAHVPHTIVSPYSGTEQNDIINNPLYAQGFDRQYPNQELMHESHSPGHELSGAAARSPPTAPVDWVRQERLGKKEMNELDDSDGSYDEDGLPVISRSHAPPPPPPPLPPPMPPATPVMTMTKPPTKTREDKSQKSLSRATSSQDLVHEELKQVLSVMKEKRTDIDIVKTPNVFINENSSPSDIQDWLKLKAFSDKLCKQFNGMNGRELFSLKRDQLEKFCGTSEGHRLFSQLTIQKITCGVSKLIIIVS</sequence>
<dbReference type="InterPro" id="IPR039801">
    <property type="entry name" value="EPS8-like"/>
</dbReference>
<reference evidence="3" key="2">
    <citation type="submission" date="2017-10" db="EMBL/GenBank/DDBJ databases">
        <title>Ladona fulva Genome sequencing and assembly.</title>
        <authorList>
            <person name="Murali S."/>
            <person name="Richards S."/>
            <person name="Bandaranaike D."/>
            <person name="Bellair M."/>
            <person name="Blankenburg K."/>
            <person name="Chao H."/>
            <person name="Dinh H."/>
            <person name="Doddapaneni H."/>
            <person name="Dugan-Rocha S."/>
            <person name="Elkadiri S."/>
            <person name="Gnanaolivu R."/>
            <person name="Hernandez B."/>
            <person name="Skinner E."/>
            <person name="Javaid M."/>
            <person name="Lee S."/>
            <person name="Li M."/>
            <person name="Ming W."/>
            <person name="Munidasa M."/>
            <person name="Muniz J."/>
            <person name="Nguyen L."/>
            <person name="Hughes D."/>
            <person name="Osuji N."/>
            <person name="Pu L.-L."/>
            <person name="Puazo M."/>
            <person name="Qu C."/>
            <person name="Quiroz J."/>
            <person name="Raj R."/>
            <person name="Weissenberger G."/>
            <person name="Xin Y."/>
            <person name="Zou X."/>
            <person name="Han Y."/>
            <person name="Worley K."/>
            <person name="Muzny D."/>
            <person name="Gibbs R."/>
        </authorList>
    </citation>
    <scope>NUCLEOTIDE SEQUENCE</scope>
    <source>
        <strain evidence="3">Sampled in the wild</strain>
    </source>
</reference>
<name>A0A8K0KU33_LADFU</name>
<dbReference type="EMBL" id="KZ309315">
    <property type="protein sequence ID" value="KAG8238258.1"/>
    <property type="molecule type" value="Genomic_DNA"/>
</dbReference>
<reference evidence="3" key="1">
    <citation type="submission" date="2013-04" db="EMBL/GenBank/DDBJ databases">
        <authorList>
            <person name="Qu J."/>
            <person name="Murali S.C."/>
            <person name="Bandaranaike D."/>
            <person name="Bellair M."/>
            <person name="Blankenburg K."/>
            <person name="Chao H."/>
            <person name="Dinh H."/>
            <person name="Doddapaneni H."/>
            <person name="Downs B."/>
            <person name="Dugan-Rocha S."/>
            <person name="Elkadiri S."/>
            <person name="Gnanaolivu R.D."/>
            <person name="Hernandez B."/>
            <person name="Javaid M."/>
            <person name="Jayaseelan J.C."/>
            <person name="Lee S."/>
            <person name="Li M."/>
            <person name="Ming W."/>
            <person name="Munidasa M."/>
            <person name="Muniz J."/>
            <person name="Nguyen L."/>
            <person name="Ongeri F."/>
            <person name="Osuji N."/>
            <person name="Pu L.-L."/>
            <person name="Puazo M."/>
            <person name="Qu C."/>
            <person name="Quiroz J."/>
            <person name="Raj R."/>
            <person name="Weissenberger G."/>
            <person name="Xin Y."/>
            <person name="Zou X."/>
            <person name="Han Y."/>
            <person name="Richards S."/>
            <person name="Worley K."/>
            <person name="Muzny D."/>
            <person name="Gibbs R."/>
        </authorList>
    </citation>
    <scope>NUCLEOTIDE SEQUENCE</scope>
    <source>
        <strain evidence="3">Sampled in the wild</strain>
    </source>
</reference>
<protein>
    <recommendedName>
        <fullName evidence="2">SAM domain-containing protein</fullName>
    </recommendedName>
</protein>
<feature type="compositionally biased region" description="Pro residues" evidence="1">
    <location>
        <begin position="177"/>
        <end position="193"/>
    </location>
</feature>
<dbReference type="Pfam" id="PF18016">
    <property type="entry name" value="SAM_3"/>
    <property type="match status" value="1"/>
</dbReference>
<dbReference type="OrthoDB" id="4680325at2759"/>
<dbReference type="InterPro" id="IPR036028">
    <property type="entry name" value="SH3-like_dom_sf"/>
</dbReference>
<feature type="compositionally biased region" description="Acidic residues" evidence="1">
    <location>
        <begin position="156"/>
        <end position="168"/>
    </location>
</feature>
<keyword evidence="4" id="KW-1185">Reference proteome</keyword>
<comment type="caution">
    <text evidence="3">The sequence shown here is derived from an EMBL/GenBank/DDBJ whole genome shotgun (WGS) entry which is preliminary data.</text>
</comment>